<dbReference type="InterPro" id="IPR036034">
    <property type="entry name" value="PDZ_sf"/>
</dbReference>
<evidence type="ECO:0000256" key="1">
    <source>
        <dbReference type="ARBA" id="ARBA00004496"/>
    </source>
</evidence>
<dbReference type="GO" id="GO:0005737">
    <property type="term" value="C:cytoplasm"/>
    <property type="evidence" value="ECO:0007669"/>
    <property type="project" value="UniProtKB-SubCell"/>
</dbReference>
<evidence type="ECO:0000256" key="3">
    <source>
        <dbReference type="ARBA" id="ARBA00022737"/>
    </source>
</evidence>
<evidence type="ECO:0000259" key="4">
    <source>
        <dbReference type="PROSITE" id="PS50106"/>
    </source>
</evidence>
<dbReference type="Gene3D" id="2.30.42.10">
    <property type="match status" value="2"/>
</dbReference>
<dbReference type="PANTHER" id="PTHR46227:SF2">
    <property type="entry name" value="FI03335P"/>
    <property type="match status" value="1"/>
</dbReference>
<gene>
    <name evidence="5" type="ORF">TDIB3V08_LOCUS5760</name>
</gene>
<sequence>MDRIADIYYDPFILQEKYPHESDHATSLPSYIRRAVGSRSGRISIYPCSFTTVPEGQNIVWYNWVDANGVEQIFKDHIPPGNYSPIHELIKALNDVEAFKGDSGVELSVLSVCGTLLQHWVLKPPYAIEELSTSARKKADYIVNNLHDIPWDSGDVNYSLLESLISSATTRAETVYVKGTEKKNFLAKYTSTPIVDLYDRAGEATRHHRYFPLDKVDAKRVIVGMSVKNTFTHYVQIEKCGVNCAVFNRTGWQELGSYKSVISKFFTNMQPPQKITLTYHEISLKRMCGDRMVVISEKQDAGIRQIAYLAPSWARLCDVWDLIDVADDRRDMWSTPVARYCNDLIGTLVVGPQCRDYSDPPGVWHTETLCLTLYADKHGYGFTVHASPSSIFISDIRRDSPADSCTFMCEPRLVRQSQLTENRGCELFRTVTVTDTQLPRNEKKCVDINYIQLDNIANEDVALSQVCELLKVFRDCTEGMSSETQVTLYTIILISQALKKWSTDLMCGCLQVGDRLLTLNNQSLQSTESVTQLLSECEGTHITLMVEFNVADSVVPASGIFLVKLANRGNGLGITVTASKNRLPGEALQISEIRKGSVAHRTGTLKVGDHLLAIDNQRLDHCSLEDTQHILQSSSDIVTLRIQKQETVTDTQSDSTVVYTVELEKYGGPIGITITGSEEMFEPITISGVTPGRFTSQPHETCVYTIQVQGHSQKKLSVSAATKLTIVNR</sequence>
<dbReference type="SUPFAM" id="SSF50156">
    <property type="entry name" value="PDZ domain-like"/>
    <property type="match status" value="3"/>
</dbReference>
<dbReference type="GO" id="GO:0098887">
    <property type="term" value="P:neurotransmitter receptor transport, endosome to postsynaptic membrane"/>
    <property type="evidence" value="ECO:0007669"/>
    <property type="project" value="TreeGrafter"/>
</dbReference>
<dbReference type="SMART" id="SM00228">
    <property type="entry name" value="PDZ"/>
    <property type="match status" value="2"/>
</dbReference>
<keyword evidence="2" id="KW-0963">Cytoplasm</keyword>
<name>A0A7R8VLB7_TIMDO</name>
<organism evidence="5">
    <name type="scientific">Timema douglasi</name>
    <name type="common">Walking stick</name>
    <dbReference type="NCBI Taxonomy" id="61478"/>
    <lineage>
        <taxon>Eukaryota</taxon>
        <taxon>Metazoa</taxon>
        <taxon>Ecdysozoa</taxon>
        <taxon>Arthropoda</taxon>
        <taxon>Hexapoda</taxon>
        <taxon>Insecta</taxon>
        <taxon>Pterygota</taxon>
        <taxon>Neoptera</taxon>
        <taxon>Polyneoptera</taxon>
        <taxon>Phasmatodea</taxon>
        <taxon>Timematodea</taxon>
        <taxon>Timematoidea</taxon>
        <taxon>Timematidae</taxon>
        <taxon>Timema</taxon>
    </lineage>
</organism>
<dbReference type="PROSITE" id="PS50106">
    <property type="entry name" value="PDZ"/>
    <property type="match status" value="1"/>
</dbReference>
<feature type="domain" description="PDZ" evidence="4">
    <location>
        <begin position="562"/>
        <end position="646"/>
    </location>
</feature>
<evidence type="ECO:0000313" key="5">
    <source>
        <dbReference type="EMBL" id="CAD7199512.1"/>
    </source>
</evidence>
<dbReference type="Pfam" id="PF00595">
    <property type="entry name" value="PDZ"/>
    <property type="match status" value="1"/>
</dbReference>
<evidence type="ECO:0000256" key="2">
    <source>
        <dbReference type="ARBA" id="ARBA00022490"/>
    </source>
</evidence>
<comment type="subcellular location">
    <subcellularLocation>
        <location evidence="1">Cytoplasm</location>
    </subcellularLocation>
</comment>
<protein>
    <recommendedName>
        <fullName evidence="4">PDZ domain-containing protein</fullName>
    </recommendedName>
</protein>
<dbReference type="EMBL" id="OA566814">
    <property type="protein sequence ID" value="CAD7199512.1"/>
    <property type="molecule type" value="Genomic_DNA"/>
</dbReference>
<keyword evidence="3" id="KW-0677">Repeat</keyword>
<reference evidence="5" key="1">
    <citation type="submission" date="2020-11" db="EMBL/GenBank/DDBJ databases">
        <authorList>
            <person name="Tran Van P."/>
        </authorList>
    </citation>
    <scope>NUCLEOTIDE SEQUENCE</scope>
</reference>
<accession>A0A7R8VLB7</accession>
<dbReference type="InterPro" id="IPR043545">
    <property type="entry name" value="GRIP1/2"/>
</dbReference>
<proteinExistence type="predicted"/>
<dbReference type="CDD" id="cd06682">
    <property type="entry name" value="PDZ5_GRIP1-2-like"/>
    <property type="match status" value="1"/>
</dbReference>
<dbReference type="AlphaFoldDB" id="A0A7R8VLB7"/>
<dbReference type="PANTHER" id="PTHR46227">
    <property type="entry name" value="GLUTAMATE RECEPTOR-INTERACTING PROTEIN GRIP"/>
    <property type="match status" value="1"/>
</dbReference>
<dbReference type="InterPro" id="IPR001478">
    <property type="entry name" value="PDZ"/>
</dbReference>